<evidence type="ECO:0000313" key="1">
    <source>
        <dbReference type="EMBL" id="CAB4602675.1"/>
    </source>
</evidence>
<name>A0A6J6GUT1_9ZZZZ</name>
<organism evidence="1">
    <name type="scientific">freshwater metagenome</name>
    <dbReference type="NCBI Taxonomy" id="449393"/>
    <lineage>
        <taxon>unclassified sequences</taxon>
        <taxon>metagenomes</taxon>
        <taxon>ecological metagenomes</taxon>
    </lineage>
</organism>
<gene>
    <name evidence="1" type="ORF">UFOPK1835_00533</name>
</gene>
<dbReference type="AlphaFoldDB" id="A0A6J6GUT1"/>
<dbReference type="EMBL" id="CAEZUP010000014">
    <property type="protein sequence ID" value="CAB4602675.1"/>
    <property type="molecule type" value="Genomic_DNA"/>
</dbReference>
<sequence length="374" mass="40361">MKGQLVSTLTVNTKRITTDSGRLRRRFAVLAVLTACALMFAGCGSSTANRNAAGGSSETAPNLDEFCAPPRDSSGASGFEYVRNIVTCFVLTDQARSFSAPNTLDGKVPLTVTKAFCSNNRFPCVNETGYYGDLRTEGLGTQYGWRSLTPDPFTNVGAIQFMPNKIWQGTRNRLFVNSASAPFNLQQTAAQPEFDNPSSGTNGGNCDTQGSFIGCSIDSGSWQRDGTEQRPRFTFFTKPMRITINNNTGMPMSLASTPSTGRGFLLDPVALQNVESIPTGSRAFVGGYRSTNSPDEQSWTASYCINYKPTGSTADAVCVPVDITIKVANVDGKWVNQSQCNPQSRSAAVTYKCDVPTMNDSDSDRIVTVNIKNF</sequence>
<reference evidence="1" key="1">
    <citation type="submission" date="2020-05" db="EMBL/GenBank/DDBJ databases">
        <authorList>
            <person name="Chiriac C."/>
            <person name="Salcher M."/>
            <person name="Ghai R."/>
            <person name="Kavagutti S V."/>
        </authorList>
    </citation>
    <scope>NUCLEOTIDE SEQUENCE</scope>
</reference>
<accession>A0A6J6GUT1</accession>
<proteinExistence type="predicted"/>
<protein>
    <submittedName>
        <fullName evidence="1">Unannotated protein</fullName>
    </submittedName>
</protein>